<accession>A0A6S4GS32</accession>
<feature type="transmembrane region" description="Helical" evidence="2">
    <location>
        <begin position="230"/>
        <end position="259"/>
    </location>
</feature>
<feature type="transmembrane region" description="Helical" evidence="2">
    <location>
        <begin position="201"/>
        <end position="224"/>
    </location>
</feature>
<dbReference type="Proteomes" id="UP000030902">
    <property type="component" value="Chromosome"/>
</dbReference>
<evidence type="ECO:0000256" key="2">
    <source>
        <dbReference type="SAM" id="Phobius"/>
    </source>
</evidence>
<feature type="transmembrane region" description="Helical" evidence="2">
    <location>
        <begin position="88"/>
        <end position="115"/>
    </location>
</feature>
<name>A0A6S4GS32_9BACT</name>
<keyword evidence="2" id="KW-0812">Transmembrane</keyword>
<proteinExistence type="predicted"/>
<evidence type="ECO:0000256" key="1">
    <source>
        <dbReference type="SAM" id="MobiDB-lite"/>
    </source>
</evidence>
<feature type="transmembrane region" description="Helical" evidence="2">
    <location>
        <begin position="309"/>
        <end position="340"/>
    </location>
</feature>
<feature type="transmembrane region" description="Helical" evidence="2">
    <location>
        <begin position="159"/>
        <end position="177"/>
    </location>
</feature>
<keyword evidence="2" id="KW-1133">Transmembrane helix</keyword>
<organism evidence="3 4">
    <name type="scientific">Candidatus Nanosynbacter lyticus</name>
    <dbReference type="NCBI Taxonomy" id="2093824"/>
    <lineage>
        <taxon>Bacteria</taxon>
        <taxon>Candidatus Saccharimonadota</taxon>
        <taxon>Candidatus Saccharimonadia</taxon>
        <taxon>Candidatus Nanosynbacterales</taxon>
        <taxon>Candidatus Nanosynbacteraceae</taxon>
        <taxon>Candidatus Nanosynbacter</taxon>
    </lineage>
</organism>
<feature type="transmembrane region" description="Helical" evidence="2">
    <location>
        <begin position="56"/>
        <end position="76"/>
    </location>
</feature>
<feature type="transmembrane region" description="Helical" evidence="2">
    <location>
        <begin position="135"/>
        <end position="153"/>
    </location>
</feature>
<dbReference type="KEGG" id="sox:TM7x_01325"/>
<evidence type="ECO:0000313" key="3">
    <source>
        <dbReference type="EMBL" id="AJA06780.1"/>
    </source>
</evidence>
<feature type="transmembrane region" description="Helical" evidence="2">
    <location>
        <begin position="380"/>
        <end position="401"/>
    </location>
</feature>
<reference evidence="3 4" key="1">
    <citation type="journal article" date="2015" name="Proc. Natl. Acad. Sci. U.S.A.">
        <title>Cultivation of a human-associated TM7 phylotype reveals a reduced genome and epibiotic parasitic lifestyle.</title>
        <authorList>
            <person name="He X."/>
            <person name="McLean J.S."/>
            <person name="Edlund A."/>
            <person name="Yooseph S."/>
            <person name="Hall A.P."/>
            <person name="Liu S.Y."/>
            <person name="Dorrestein P.C."/>
            <person name="Esquenazi E."/>
            <person name="Hunter R.C."/>
            <person name="Cheng G."/>
            <person name="Nelson K.E."/>
            <person name="Lux R."/>
            <person name="Shi W."/>
        </authorList>
    </citation>
    <scope>NUCLEOTIDE SEQUENCE [LARGE SCALE GENOMIC DNA]</scope>
    <source>
        <strain evidence="3 4">TM7x</strain>
    </source>
</reference>
<evidence type="ECO:0000313" key="4">
    <source>
        <dbReference type="Proteomes" id="UP000030902"/>
    </source>
</evidence>
<keyword evidence="2" id="KW-0472">Membrane</keyword>
<protein>
    <submittedName>
        <fullName evidence="3">Uncharacterized protein</fullName>
    </submittedName>
</protein>
<feature type="transmembrane region" description="Helical" evidence="2">
    <location>
        <begin position="279"/>
        <end position="297"/>
    </location>
</feature>
<sequence length="402" mass="45127">MNNDLDRNQNDNLTNNESPTLPNAGNVKDQQTSMESSTATGPSFDKSMDKNKAFKYAVFYVIISVIAIFAGIYIFGQGLSNRGDNFGNYSVFLATEFLVIGVIYSSLLLAGSMIIQYKKGRYHFIDRAVKNSPKAAFYAAIAVVIFLTLLWGSDRPMTIFTLLLSPVAAFASALEIINEESVRRYAINMSITDGKIEKKHALLYTIIYIILCLLVPVFFAIVVFDSRDVLYAGAGLASLVEVIFPIAAMIIGMLICISIYWYQSGRYWIANYLVKNGKLVNSFFTAIIFYTIMSFLSPSADMEDKYSIIWLPISLMFLFFKFIALISPLVALAYVSWITASCYIGGRRIKSIEENVEKRHLDYAEHYENQPLSYKWIKPMIITIIAIIVLLAILIPLLIAIG</sequence>
<keyword evidence="4" id="KW-1185">Reference proteome</keyword>
<dbReference type="EMBL" id="CP007496">
    <property type="protein sequence ID" value="AJA06780.1"/>
    <property type="molecule type" value="Genomic_DNA"/>
</dbReference>
<feature type="region of interest" description="Disordered" evidence="1">
    <location>
        <begin position="1"/>
        <end position="43"/>
    </location>
</feature>
<dbReference type="AlphaFoldDB" id="A0A6S4GS32"/>
<feature type="compositionally biased region" description="Polar residues" evidence="1">
    <location>
        <begin position="17"/>
        <end position="41"/>
    </location>
</feature>
<dbReference type="RefSeq" id="WP_039327157.1">
    <property type="nucleotide sequence ID" value="NZ_CP007496.1"/>
</dbReference>
<gene>
    <name evidence="3" type="ORF">TM7x_01325</name>
</gene>